<protein>
    <submittedName>
        <fullName evidence="1">Uncharacterized protein</fullName>
    </submittedName>
</protein>
<dbReference type="OrthoDB" id="1063110at2759"/>
<comment type="caution">
    <text evidence="1">The sequence shown here is derived from an EMBL/GenBank/DDBJ whole genome shotgun (WGS) entry which is preliminary data.</text>
</comment>
<dbReference type="AlphaFoldDB" id="A0A8X7V8P2"/>
<reference evidence="1 2" key="1">
    <citation type="submission" date="2020-02" db="EMBL/GenBank/DDBJ databases">
        <authorList>
            <person name="Ma Q."/>
            <person name="Huang Y."/>
            <person name="Song X."/>
            <person name="Pei D."/>
        </authorList>
    </citation>
    <scope>NUCLEOTIDE SEQUENCE [LARGE SCALE GENOMIC DNA]</scope>
    <source>
        <strain evidence="1">Sxm20200214</strain>
        <tissue evidence="1">Leaf</tissue>
    </source>
</reference>
<sequence>MTFYGVLKRELDMVEKEKDEFISDLSKFDQRKNKTPKKLAIIVPSFASIEEIRTLFPKNILSEDASSMEKKSTN</sequence>
<dbReference type="EMBL" id="JAAMPC010000006">
    <property type="protein sequence ID" value="KAG2306509.1"/>
    <property type="molecule type" value="Genomic_DNA"/>
</dbReference>
<evidence type="ECO:0000313" key="1">
    <source>
        <dbReference type="EMBL" id="KAG2306509.1"/>
    </source>
</evidence>
<keyword evidence="2" id="KW-1185">Reference proteome</keyword>
<evidence type="ECO:0000313" key="2">
    <source>
        <dbReference type="Proteomes" id="UP000886595"/>
    </source>
</evidence>
<organism evidence="1 2">
    <name type="scientific">Brassica carinata</name>
    <name type="common">Ethiopian mustard</name>
    <name type="synonym">Abyssinian cabbage</name>
    <dbReference type="NCBI Taxonomy" id="52824"/>
    <lineage>
        <taxon>Eukaryota</taxon>
        <taxon>Viridiplantae</taxon>
        <taxon>Streptophyta</taxon>
        <taxon>Embryophyta</taxon>
        <taxon>Tracheophyta</taxon>
        <taxon>Spermatophyta</taxon>
        <taxon>Magnoliopsida</taxon>
        <taxon>eudicotyledons</taxon>
        <taxon>Gunneridae</taxon>
        <taxon>Pentapetalae</taxon>
        <taxon>rosids</taxon>
        <taxon>malvids</taxon>
        <taxon>Brassicales</taxon>
        <taxon>Brassicaceae</taxon>
        <taxon>Brassiceae</taxon>
        <taxon>Brassica</taxon>
    </lineage>
</organism>
<name>A0A8X7V8P2_BRACI</name>
<dbReference type="Proteomes" id="UP000886595">
    <property type="component" value="Unassembled WGS sequence"/>
</dbReference>
<proteinExistence type="predicted"/>
<gene>
    <name evidence="1" type="ORF">Bca52824_026257</name>
</gene>
<accession>A0A8X7V8P2</accession>